<dbReference type="Proteomes" id="UP001055102">
    <property type="component" value="Unassembled WGS sequence"/>
</dbReference>
<evidence type="ECO:0000313" key="5">
    <source>
        <dbReference type="Proteomes" id="UP001055102"/>
    </source>
</evidence>
<dbReference type="RefSeq" id="WP_238278070.1">
    <property type="nucleotide sequence ID" value="NZ_BPQR01000076.1"/>
</dbReference>
<protein>
    <submittedName>
        <fullName evidence="4">Flap endonuclease Xni</fullName>
    </submittedName>
</protein>
<accession>A0ABQ4T3C5</accession>
<dbReference type="SMART" id="SM00475">
    <property type="entry name" value="53EXOc"/>
    <property type="match status" value="1"/>
</dbReference>
<comment type="caution">
    <text evidence="4">The sequence shown here is derived from an EMBL/GenBank/DDBJ whole genome shotgun (WGS) entry which is preliminary data.</text>
</comment>
<feature type="domain" description="5'-3' exonuclease" evidence="3">
    <location>
        <begin position="5"/>
        <end position="254"/>
    </location>
</feature>
<dbReference type="Pfam" id="PF02739">
    <property type="entry name" value="5_3_exonuc_N"/>
    <property type="match status" value="1"/>
</dbReference>
<dbReference type="EMBL" id="BPQR01000076">
    <property type="protein sequence ID" value="GJE08376.1"/>
    <property type="molecule type" value="Genomic_DNA"/>
</dbReference>
<dbReference type="Gene3D" id="3.40.50.1010">
    <property type="entry name" value="5'-nuclease"/>
    <property type="match status" value="1"/>
</dbReference>
<proteinExistence type="predicted"/>
<dbReference type="SUPFAM" id="SSF88723">
    <property type="entry name" value="PIN domain-like"/>
    <property type="match status" value="1"/>
</dbReference>
<dbReference type="InterPro" id="IPR038969">
    <property type="entry name" value="FEN"/>
</dbReference>
<keyword evidence="5" id="KW-1185">Reference proteome</keyword>
<name>A0ABQ4T3C5_9HYPH</name>
<reference evidence="4" key="2">
    <citation type="submission" date="2021-08" db="EMBL/GenBank/DDBJ databases">
        <authorList>
            <person name="Tani A."/>
            <person name="Ola A."/>
            <person name="Ogura Y."/>
            <person name="Katsura K."/>
            <person name="Hayashi T."/>
        </authorList>
    </citation>
    <scope>NUCLEOTIDE SEQUENCE</scope>
    <source>
        <strain evidence="4">LMG 23639</strain>
    </source>
</reference>
<dbReference type="Gene3D" id="1.10.150.20">
    <property type="entry name" value="5' to 3' exonuclease, C-terminal subdomain"/>
    <property type="match status" value="1"/>
</dbReference>
<keyword evidence="2" id="KW-0378">Hydrolase</keyword>
<evidence type="ECO:0000256" key="1">
    <source>
        <dbReference type="ARBA" id="ARBA00022722"/>
    </source>
</evidence>
<reference evidence="4" key="1">
    <citation type="journal article" date="2021" name="Front. Microbiol.">
        <title>Comprehensive Comparative Genomics and Phenotyping of Methylobacterium Species.</title>
        <authorList>
            <person name="Alessa O."/>
            <person name="Ogura Y."/>
            <person name="Fujitani Y."/>
            <person name="Takami H."/>
            <person name="Hayashi T."/>
            <person name="Sahin N."/>
            <person name="Tani A."/>
        </authorList>
    </citation>
    <scope>NUCLEOTIDE SEQUENCE</scope>
    <source>
        <strain evidence="4">LMG 23639</strain>
    </source>
</reference>
<gene>
    <name evidence="4" type="primary">xni_2</name>
    <name evidence="4" type="ORF">AOPFMNJM_3713</name>
</gene>
<evidence type="ECO:0000313" key="4">
    <source>
        <dbReference type="EMBL" id="GJE08376.1"/>
    </source>
</evidence>
<keyword evidence="1" id="KW-0540">Nuclease</keyword>
<dbReference type="GO" id="GO:0004519">
    <property type="term" value="F:endonuclease activity"/>
    <property type="evidence" value="ECO:0007669"/>
    <property type="project" value="UniProtKB-KW"/>
</dbReference>
<dbReference type="InterPro" id="IPR020046">
    <property type="entry name" value="5-3_exonucl_a-hlix_arch_N"/>
</dbReference>
<dbReference type="PANTHER" id="PTHR42646">
    <property type="entry name" value="FLAP ENDONUCLEASE XNI"/>
    <property type="match status" value="1"/>
</dbReference>
<dbReference type="InterPro" id="IPR029060">
    <property type="entry name" value="PIN-like_dom_sf"/>
</dbReference>
<evidence type="ECO:0000256" key="2">
    <source>
        <dbReference type="ARBA" id="ARBA00022801"/>
    </source>
</evidence>
<evidence type="ECO:0000259" key="3">
    <source>
        <dbReference type="SMART" id="SM00475"/>
    </source>
</evidence>
<dbReference type="PANTHER" id="PTHR42646:SF2">
    <property type="entry name" value="5'-3' EXONUCLEASE FAMILY PROTEIN"/>
    <property type="match status" value="1"/>
</dbReference>
<organism evidence="4 5">
    <name type="scientific">Methylobacterium jeotgali</name>
    <dbReference type="NCBI Taxonomy" id="381630"/>
    <lineage>
        <taxon>Bacteria</taxon>
        <taxon>Pseudomonadati</taxon>
        <taxon>Pseudomonadota</taxon>
        <taxon>Alphaproteobacteria</taxon>
        <taxon>Hyphomicrobiales</taxon>
        <taxon>Methylobacteriaceae</taxon>
        <taxon>Methylobacterium</taxon>
    </lineage>
</organism>
<sequence>MTIHIYDGMAVLRRRFDEALPGQFGRGPRSVFTEMLALPKADVAVWCFEGRGAKFVRQRILPGYKDRPSTMTDGLHALVDLTRKALEHTRAIQVAVPQREADDVIAHLCETYGETGPVMVHTIDRDLKALETAKVKVDVSALKIVVDKLDSKQDRIVEPCFIHLYKALVGDPSDRVPGLPNFGPLTFAKCDWPLLNMAMKALAAGQVHREMFLRAGVKEPTADRIVEQADHLRACWDVTAFLPMPGDWEEGITVGKPNQAAGDAVLRQFMH</sequence>
<dbReference type="InterPro" id="IPR002421">
    <property type="entry name" value="5-3_exonuclease"/>
</dbReference>
<keyword evidence="4" id="KW-0255">Endonuclease</keyword>